<dbReference type="InterPro" id="IPR000315">
    <property type="entry name" value="Znf_B-box"/>
</dbReference>
<keyword evidence="1" id="KW-0479">Metal-binding</keyword>
<feature type="coiled-coil region" evidence="2">
    <location>
        <begin position="104"/>
        <end position="131"/>
    </location>
</feature>
<keyword evidence="2" id="KW-0175">Coiled coil</keyword>
<evidence type="ECO:0000313" key="4">
    <source>
        <dbReference type="Proteomes" id="UP000694844"/>
    </source>
</evidence>
<keyword evidence="1" id="KW-0862">Zinc</keyword>
<dbReference type="RefSeq" id="XP_022328448.1">
    <property type="nucleotide sequence ID" value="XM_022472740.1"/>
</dbReference>
<evidence type="ECO:0000313" key="5">
    <source>
        <dbReference type="RefSeq" id="XP_022328448.1"/>
    </source>
</evidence>
<sequence length="132" mass="15529">MPEPVSFFCRRCGVSLCDSCLSAHVRVKSKFGHDVVDYASKDDDDDYDQTEELLKDITQENDRLQSFRPEMKTLFDHTTKQLSSLSSVYQKKKDEVTARGKDWHKHIDNHVKKLHQELDELKKENEEMLQKQ</sequence>
<dbReference type="Proteomes" id="UP000694844">
    <property type="component" value="Chromosome 3"/>
</dbReference>
<dbReference type="GeneID" id="111127526"/>
<organism evidence="4 5">
    <name type="scientific">Crassostrea virginica</name>
    <name type="common">Eastern oyster</name>
    <dbReference type="NCBI Taxonomy" id="6565"/>
    <lineage>
        <taxon>Eukaryota</taxon>
        <taxon>Metazoa</taxon>
        <taxon>Spiralia</taxon>
        <taxon>Lophotrochozoa</taxon>
        <taxon>Mollusca</taxon>
        <taxon>Bivalvia</taxon>
        <taxon>Autobranchia</taxon>
        <taxon>Pteriomorphia</taxon>
        <taxon>Ostreida</taxon>
        <taxon>Ostreoidea</taxon>
        <taxon>Ostreidae</taxon>
        <taxon>Crassostrea</taxon>
    </lineage>
</organism>
<dbReference type="AlphaFoldDB" id="A0A8B8DKZ6"/>
<dbReference type="Pfam" id="PF00643">
    <property type="entry name" value="zf-B_box"/>
    <property type="match status" value="1"/>
</dbReference>
<keyword evidence="4" id="KW-1185">Reference proteome</keyword>
<name>A0A8B8DKZ6_CRAVI</name>
<keyword evidence="1" id="KW-0863">Zinc-finger</keyword>
<accession>A0A8B8DKZ6</accession>
<dbReference type="KEGG" id="cvn:111127526"/>
<evidence type="ECO:0000256" key="1">
    <source>
        <dbReference type="PROSITE-ProRule" id="PRU00024"/>
    </source>
</evidence>
<protein>
    <submittedName>
        <fullName evidence="5">Uncharacterized protein LOC111127526</fullName>
    </submittedName>
</protein>
<reference evidence="5" key="1">
    <citation type="submission" date="2025-08" db="UniProtKB">
        <authorList>
            <consortium name="RefSeq"/>
        </authorList>
    </citation>
    <scope>IDENTIFICATION</scope>
    <source>
        <tissue evidence="5">Whole sample</tissue>
    </source>
</reference>
<proteinExistence type="predicted"/>
<evidence type="ECO:0000256" key="2">
    <source>
        <dbReference type="SAM" id="Coils"/>
    </source>
</evidence>
<dbReference type="GO" id="GO:0008270">
    <property type="term" value="F:zinc ion binding"/>
    <property type="evidence" value="ECO:0007669"/>
    <property type="project" value="UniProtKB-KW"/>
</dbReference>
<dbReference type="PROSITE" id="PS50119">
    <property type="entry name" value="ZF_BBOX"/>
    <property type="match status" value="1"/>
</dbReference>
<feature type="domain" description="B box-type" evidence="3">
    <location>
        <begin position="1"/>
        <end position="38"/>
    </location>
</feature>
<gene>
    <name evidence="5" type="primary">LOC111127526</name>
</gene>
<evidence type="ECO:0000259" key="3">
    <source>
        <dbReference type="PROSITE" id="PS50119"/>
    </source>
</evidence>